<dbReference type="Proteomes" id="UP000033870">
    <property type="component" value="Unassembled WGS sequence"/>
</dbReference>
<evidence type="ECO:0008006" key="4">
    <source>
        <dbReference type="Google" id="ProtNLM"/>
    </source>
</evidence>
<dbReference type="STRING" id="1619044.UY92_C0004G0038"/>
<feature type="region of interest" description="Disordered" evidence="1">
    <location>
        <begin position="1"/>
        <end position="22"/>
    </location>
</feature>
<evidence type="ECO:0000313" key="3">
    <source>
        <dbReference type="Proteomes" id="UP000033870"/>
    </source>
</evidence>
<proteinExistence type="predicted"/>
<dbReference type="Pfam" id="PF08713">
    <property type="entry name" value="DNA_alkylation"/>
    <property type="match status" value="1"/>
</dbReference>
<dbReference type="InterPro" id="IPR014825">
    <property type="entry name" value="DNA_alkylation"/>
</dbReference>
<dbReference type="Gene3D" id="1.25.10.90">
    <property type="match status" value="1"/>
</dbReference>
<dbReference type="PANTHER" id="PTHR34070">
    <property type="entry name" value="ARMADILLO-TYPE FOLD"/>
    <property type="match status" value="1"/>
</dbReference>
<comment type="caution">
    <text evidence="2">The sequence shown here is derived from an EMBL/GenBank/DDBJ whole genome shotgun (WGS) entry which is preliminary data.</text>
</comment>
<gene>
    <name evidence="2" type="ORF">UY92_C0004G0038</name>
</gene>
<protein>
    <recommendedName>
        <fullName evidence="4">DNA alkylation repair protein</fullName>
    </recommendedName>
</protein>
<dbReference type="PANTHER" id="PTHR34070:SF1">
    <property type="entry name" value="DNA ALKYLATION REPAIR PROTEIN"/>
    <property type="match status" value="1"/>
</dbReference>
<evidence type="ECO:0000313" key="2">
    <source>
        <dbReference type="EMBL" id="KKW42702.1"/>
    </source>
</evidence>
<dbReference type="CDD" id="cd06561">
    <property type="entry name" value="AlkD_like"/>
    <property type="match status" value="1"/>
</dbReference>
<evidence type="ECO:0000256" key="1">
    <source>
        <dbReference type="SAM" id="MobiDB-lite"/>
    </source>
</evidence>
<reference evidence="2 3" key="1">
    <citation type="journal article" date="2015" name="Nature">
        <title>rRNA introns, odd ribosomes, and small enigmatic genomes across a large radiation of phyla.</title>
        <authorList>
            <person name="Brown C.T."/>
            <person name="Hug L.A."/>
            <person name="Thomas B.C."/>
            <person name="Sharon I."/>
            <person name="Castelle C.J."/>
            <person name="Singh A."/>
            <person name="Wilkins M.J."/>
            <person name="Williams K.H."/>
            <person name="Banfield J.F."/>
        </authorList>
    </citation>
    <scope>NUCLEOTIDE SEQUENCE [LARGE SCALE GENOMIC DNA]</scope>
</reference>
<organism evidence="2 3">
    <name type="scientific">Candidatus Magasanikbacteria bacterium GW2011_GWA2_56_11</name>
    <dbReference type="NCBI Taxonomy" id="1619044"/>
    <lineage>
        <taxon>Bacteria</taxon>
        <taxon>Candidatus Magasanikiibacteriota</taxon>
    </lineage>
</organism>
<dbReference type="EMBL" id="LCRX01000004">
    <property type="protein sequence ID" value="KKW42702.1"/>
    <property type="molecule type" value="Genomic_DNA"/>
</dbReference>
<name>A0A0G2AN04_9BACT</name>
<accession>A0A0G2AN04</accession>
<feature type="compositionally biased region" description="Low complexity" evidence="1">
    <location>
        <begin position="1"/>
        <end position="13"/>
    </location>
</feature>
<dbReference type="AlphaFoldDB" id="A0A0G2AN04"/>
<sequence length="240" mass="28195">MTAASSTKTTAGAVRRALRADAQPERARTNAWFFKTGRGEYGEHDKFIGVANPDMRRVAREYRDLPLEEIESLLHSPWHEERQTALFILTLQFARAGRRTRREIYRFYLANTAWINNWDLVDCSAYKILGPYLADKPAAVLTRLARSKNLWERRLAIVATLAFIVERRFEQTLKLAVILLHDEHDLLHKAVGWMLREVGKQDRRELRNFLDTHAGQMPRTMLRYAIEKFPDKERRKYLSR</sequence>
<dbReference type="SUPFAM" id="SSF48371">
    <property type="entry name" value="ARM repeat"/>
    <property type="match status" value="1"/>
</dbReference>
<dbReference type="PATRIC" id="fig|1619044.3.peg.309"/>
<dbReference type="InterPro" id="IPR016024">
    <property type="entry name" value="ARM-type_fold"/>
</dbReference>